<feature type="non-terminal residue" evidence="1">
    <location>
        <position position="1"/>
    </location>
</feature>
<dbReference type="GO" id="GO:0016787">
    <property type="term" value="F:hydrolase activity"/>
    <property type="evidence" value="ECO:0007669"/>
    <property type="project" value="UniProtKB-KW"/>
</dbReference>
<comment type="caution">
    <text evidence="1">The sequence shown here is derived from an EMBL/GenBank/DDBJ whole genome shotgun (WGS) entry which is preliminary data.</text>
</comment>
<organism evidence="1 2">
    <name type="scientific">Achromobacter ruhlandii</name>
    <dbReference type="NCBI Taxonomy" id="72557"/>
    <lineage>
        <taxon>Bacteria</taxon>
        <taxon>Pseudomonadati</taxon>
        <taxon>Pseudomonadota</taxon>
        <taxon>Betaproteobacteria</taxon>
        <taxon>Burkholderiales</taxon>
        <taxon>Alcaligenaceae</taxon>
        <taxon>Achromobacter</taxon>
    </lineage>
</organism>
<dbReference type="AlphaFoldDB" id="A0A848NPM1"/>
<dbReference type="EMBL" id="JABBZE010000369">
    <property type="protein sequence ID" value="NMU92471.1"/>
    <property type="molecule type" value="Genomic_DNA"/>
</dbReference>
<evidence type="ECO:0000313" key="1">
    <source>
        <dbReference type="EMBL" id="NMU92471.1"/>
    </source>
</evidence>
<protein>
    <submittedName>
        <fullName evidence="1">Serine hydrolase</fullName>
    </submittedName>
</protein>
<reference evidence="1 2" key="1">
    <citation type="submission" date="2020-04" db="EMBL/GenBank/DDBJ databases">
        <title>Achromobacter ruhlandii genome sequencing and assembly.</title>
        <authorList>
            <person name="Martins R.C.R."/>
            <person name="Perdigao-Neto L.V."/>
            <person name="Levin A.S.S."/>
            <person name="Costa S.F."/>
        </authorList>
    </citation>
    <scope>NUCLEOTIDE SEQUENCE [LARGE SCALE GENOMIC DNA]</scope>
    <source>
        <strain evidence="1 2">9035ralo</strain>
    </source>
</reference>
<sequence>GRVFPSVPASSFFGERAGTTFTWAEPERTLVVIVRWLDSAHADALFGKILAAVDAQPA</sequence>
<accession>A0A848NPM1</accession>
<dbReference type="Proteomes" id="UP000542405">
    <property type="component" value="Unassembled WGS sequence"/>
</dbReference>
<gene>
    <name evidence="1" type="ORF">HGQ98_22940</name>
</gene>
<name>A0A848NPM1_9BURK</name>
<evidence type="ECO:0000313" key="2">
    <source>
        <dbReference type="Proteomes" id="UP000542405"/>
    </source>
</evidence>
<proteinExistence type="predicted"/>
<keyword evidence="1" id="KW-0378">Hydrolase</keyword>